<keyword evidence="4" id="KW-1185">Reference proteome</keyword>
<evidence type="ECO:0000259" key="2">
    <source>
        <dbReference type="Pfam" id="PF20789"/>
    </source>
</evidence>
<dbReference type="EMBL" id="JAUCMV010000004">
    <property type="protein sequence ID" value="KAK0405604.1"/>
    <property type="molecule type" value="Genomic_DNA"/>
</dbReference>
<evidence type="ECO:0000256" key="1">
    <source>
        <dbReference type="ARBA" id="ARBA00006538"/>
    </source>
</evidence>
<dbReference type="CDD" id="cd03444">
    <property type="entry name" value="Thioesterase_II_repeat1"/>
    <property type="match status" value="1"/>
</dbReference>
<dbReference type="InterPro" id="IPR029069">
    <property type="entry name" value="HotDog_dom_sf"/>
</dbReference>
<dbReference type="InterPro" id="IPR049450">
    <property type="entry name" value="ACOT8-like_C"/>
</dbReference>
<comment type="similarity">
    <text evidence="1">Belongs to the C/M/P thioester hydrolase family.</text>
</comment>
<dbReference type="GO" id="GO:0047617">
    <property type="term" value="F:fatty acyl-CoA hydrolase activity"/>
    <property type="evidence" value="ECO:0007669"/>
    <property type="project" value="InterPro"/>
</dbReference>
<accession>A0AA39LQJ2</accession>
<gene>
    <name evidence="3" type="ORF">QR680_018080</name>
</gene>
<dbReference type="GO" id="GO:0009062">
    <property type="term" value="P:fatty acid catabolic process"/>
    <property type="evidence" value="ECO:0007669"/>
    <property type="project" value="TreeGrafter"/>
</dbReference>
<organism evidence="3 4">
    <name type="scientific">Steinernema hermaphroditum</name>
    <dbReference type="NCBI Taxonomy" id="289476"/>
    <lineage>
        <taxon>Eukaryota</taxon>
        <taxon>Metazoa</taxon>
        <taxon>Ecdysozoa</taxon>
        <taxon>Nematoda</taxon>
        <taxon>Chromadorea</taxon>
        <taxon>Rhabditida</taxon>
        <taxon>Tylenchina</taxon>
        <taxon>Panagrolaimomorpha</taxon>
        <taxon>Strongyloidoidea</taxon>
        <taxon>Steinernematidae</taxon>
        <taxon>Steinernema</taxon>
    </lineage>
</organism>
<comment type="caution">
    <text evidence="3">The sequence shown here is derived from an EMBL/GenBank/DDBJ whole genome shotgun (WGS) entry which is preliminary data.</text>
</comment>
<name>A0AA39LQJ2_9BILA</name>
<dbReference type="GO" id="GO:0005782">
    <property type="term" value="C:peroxisomal matrix"/>
    <property type="evidence" value="ECO:0007669"/>
    <property type="project" value="UniProtKB-SubCell"/>
</dbReference>
<dbReference type="InterPro" id="IPR042171">
    <property type="entry name" value="Acyl-CoA_hotdog"/>
</dbReference>
<evidence type="ECO:0000313" key="4">
    <source>
        <dbReference type="Proteomes" id="UP001175271"/>
    </source>
</evidence>
<dbReference type="Pfam" id="PF20789">
    <property type="entry name" value="4HBT_3C"/>
    <property type="match status" value="1"/>
</dbReference>
<sequence>MGDSLPNVFFPATVQGNVVRFNGPHIGGYASLERLFGGQTAAQIEKAARTLHPECVVLTVKVNFIGPGNVRDPIDYVGTDIPETDFLIFDVWQNEKQIASGKVRIGRSSDLMQPMISVAPKAKNPLFYPTVTECMRAHKDDSPWTLLTFIANSTLFETRPIDFEHFSFQRDQSEPLVIWFRLRPPFLDLLPKVDGQTVAVMLSDFIVPQPAFINLIRNGSRGDMERCASLNHIVTFHTVDDIDPYGWFLYESSCNSHSMNRFLVETKIFDSKGKSLLCSLQEGVALKEQM</sequence>
<dbReference type="AlphaFoldDB" id="A0AA39LQJ2"/>
<dbReference type="SUPFAM" id="SSF54637">
    <property type="entry name" value="Thioesterase/thiol ester dehydrase-isomerase"/>
    <property type="match status" value="2"/>
</dbReference>
<dbReference type="PANTHER" id="PTHR11066:SF48">
    <property type="entry name" value="ACYL-COA THIOESTERASE II"/>
    <property type="match status" value="1"/>
</dbReference>
<reference evidence="3" key="1">
    <citation type="submission" date="2023-06" db="EMBL/GenBank/DDBJ databases">
        <title>Genomic analysis of the entomopathogenic nematode Steinernema hermaphroditum.</title>
        <authorList>
            <person name="Schwarz E.M."/>
            <person name="Heppert J.K."/>
            <person name="Baniya A."/>
            <person name="Schwartz H.T."/>
            <person name="Tan C.-H."/>
            <person name="Antoshechkin I."/>
            <person name="Sternberg P.W."/>
            <person name="Goodrich-Blair H."/>
            <person name="Dillman A.R."/>
        </authorList>
    </citation>
    <scope>NUCLEOTIDE SEQUENCE</scope>
    <source>
        <strain evidence="3">PS9179</strain>
        <tissue evidence="3">Whole animal</tissue>
    </source>
</reference>
<dbReference type="InterPro" id="IPR003703">
    <property type="entry name" value="Acyl_CoA_thio"/>
</dbReference>
<dbReference type="PANTHER" id="PTHR11066">
    <property type="entry name" value="ACYL-COA THIOESTERASE"/>
    <property type="match status" value="1"/>
</dbReference>
<feature type="domain" description="Acyl-CoA thioesterase-like C-terminal" evidence="2">
    <location>
        <begin position="159"/>
        <end position="284"/>
    </location>
</feature>
<dbReference type="Proteomes" id="UP001175271">
    <property type="component" value="Unassembled WGS sequence"/>
</dbReference>
<dbReference type="Gene3D" id="2.40.160.210">
    <property type="entry name" value="Acyl-CoA thioesterase, double hotdog domain"/>
    <property type="match status" value="1"/>
</dbReference>
<proteinExistence type="inferred from homology"/>
<evidence type="ECO:0000313" key="3">
    <source>
        <dbReference type="EMBL" id="KAK0405604.1"/>
    </source>
</evidence>
<protein>
    <recommendedName>
        <fullName evidence="2">Acyl-CoA thioesterase-like C-terminal domain-containing protein</fullName>
    </recommendedName>
</protein>
<dbReference type="GO" id="GO:0006637">
    <property type="term" value="P:acyl-CoA metabolic process"/>
    <property type="evidence" value="ECO:0007669"/>
    <property type="project" value="InterPro"/>
</dbReference>